<evidence type="ECO:0000256" key="1">
    <source>
        <dbReference type="SAM" id="MobiDB-lite"/>
    </source>
</evidence>
<dbReference type="Proteomes" id="UP000242146">
    <property type="component" value="Unassembled WGS sequence"/>
</dbReference>
<evidence type="ECO:0000313" key="3">
    <source>
        <dbReference type="Proteomes" id="UP000242146"/>
    </source>
</evidence>
<accession>A0A1X2GJF3</accession>
<feature type="region of interest" description="Disordered" evidence="1">
    <location>
        <begin position="1"/>
        <end position="26"/>
    </location>
</feature>
<sequence>MDIQFVLEKGRDEETQQRPPTQQKRHYNRYSKKIKHELLLEAIHNQGKKSTAHLL</sequence>
<evidence type="ECO:0000313" key="2">
    <source>
        <dbReference type="EMBL" id="ORX55092.1"/>
    </source>
</evidence>
<comment type="caution">
    <text evidence="2">The sequence shown here is derived from an EMBL/GenBank/DDBJ whole genome shotgun (WGS) entry which is preliminary data.</text>
</comment>
<dbReference type="AlphaFoldDB" id="A0A1X2GJF3"/>
<proteinExistence type="predicted"/>
<keyword evidence="3" id="KW-1185">Reference proteome</keyword>
<protein>
    <submittedName>
        <fullName evidence="2">Uncharacterized protein</fullName>
    </submittedName>
</protein>
<dbReference type="EMBL" id="MCGT01000012">
    <property type="protein sequence ID" value="ORX55092.1"/>
    <property type="molecule type" value="Genomic_DNA"/>
</dbReference>
<name>A0A1X2GJF3_9FUNG</name>
<organism evidence="2 3">
    <name type="scientific">Hesseltinella vesiculosa</name>
    <dbReference type="NCBI Taxonomy" id="101127"/>
    <lineage>
        <taxon>Eukaryota</taxon>
        <taxon>Fungi</taxon>
        <taxon>Fungi incertae sedis</taxon>
        <taxon>Mucoromycota</taxon>
        <taxon>Mucoromycotina</taxon>
        <taxon>Mucoromycetes</taxon>
        <taxon>Mucorales</taxon>
        <taxon>Cunninghamellaceae</taxon>
        <taxon>Hesseltinella</taxon>
    </lineage>
</organism>
<gene>
    <name evidence="2" type="ORF">DM01DRAFT_1031106</name>
</gene>
<reference evidence="2 3" key="1">
    <citation type="submission" date="2016-07" db="EMBL/GenBank/DDBJ databases">
        <title>Pervasive Adenine N6-methylation of Active Genes in Fungi.</title>
        <authorList>
            <consortium name="DOE Joint Genome Institute"/>
            <person name="Mondo S.J."/>
            <person name="Dannebaum R.O."/>
            <person name="Kuo R.C."/>
            <person name="Labutti K."/>
            <person name="Haridas S."/>
            <person name="Kuo A."/>
            <person name="Salamov A."/>
            <person name="Ahrendt S.R."/>
            <person name="Lipzen A."/>
            <person name="Sullivan W."/>
            <person name="Andreopoulos W.B."/>
            <person name="Clum A."/>
            <person name="Lindquist E."/>
            <person name="Daum C."/>
            <person name="Ramamoorthy G.K."/>
            <person name="Gryganskyi A."/>
            <person name="Culley D."/>
            <person name="Magnuson J.K."/>
            <person name="James T.Y."/>
            <person name="O'Malley M.A."/>
            <person name="Stajich J.E."/>
            <person name="Spatafora J.W."/>
            <person name="Visel A."/>
            <person name="Grigoriev I.V."/>
        </authorList>
    </citation>
    <scope>NUCLEOTIDE SEQUENCE [LARGE SCALE GENOMIC DNA]</scope>
    <source>
        <strain evidence="2 3">NRRL 3301</strain>
    </source>
</reference>